<reference evidence="7 8" key="1">
    <citation type="submission" date="2016-02" db="EMBL/GenBank/DDBJ databases">
        <title>Comparative genomic and transcriptomic foundation for Pichia pastoris.</title>
        <authorList>
            <person name="Love K.R."/>
            <person name="Shah K.A."/>
            <person name="Whittaker C.A."/>
            <person name="Wu J."/>
            <person name="Bartlett M.C."/>
            <person name="Ma D."/>
            <person name="Leeson R.L."/>
            <person name="Priest M."/>
            <person name="Young S.K."/>
            <person name="Love J.C."/>
        </authorList>
    </citation>
    <scope>NUCLEOTIDE SEQUENCE [LARGE SCALE GENOMIC DNA]</scope>
    <source>
        <strain evidence="7 8">ATCC 28485</strain>
    </source>
</reference>
<dbReference type="GO" id="GO:0008270">
    <property type="term" value="F:zinc ion binding"/>
    <property type="evidence" value="ECO:0007669"/>
    <property type="project" value="UniProtKB-KW"/>
</dbReference>
<proteinExistence type="predicted"/>
<dbReference type="SUPFAM" id="SSF57850">
    <property type="entry name" value="RING/U-box"/>
    <property type="match status" value="1"/>
</dbReference>
<feature type="compositionally biased region" description="Basic and acidic residues" evidence="5">
    <location>
        <begin position="135"/>
        <end position="144"/>
    </location>
</feature>
<dbReference type="PROSITE" id="PS50089">
    <property type="entry name" value="ZF_RING_2"/>
    <property type="match status" value="1"/>
</dbReference>
<organism evidence="7 8">
    <name type="scientific">Komagataella pastoris</name>
    <name type="common">Yeast</name>
    <name type="synonym">Pichia pastoris</name>
    <dbReference type="NCBI Taxonomy" id="4922"/>
    <lineage>
        <taxon>Eukaryota</taxon>
        <taxon>Fungi</taxon>
        <taxon>Dikarya</taxon>
        <taxon>Ascomycota</taxon>
        <taxon>Saccharomycotina</taxon>
        <taxon>Pichiomycetes</taxon>
        <taxon>Pichiales</taxon>
        <taxon>Pichiaceae</taxon>
        <taxon>Komagataella</taxon>
    </lineage>
</organism>
<dbReference type="Gene3D" id="3.30.40.10">
    <property type="entry name" value="Zinc/RING finger domain, C3HC4 (zinc finger)"/>
    <property type="match status" value="1"/>
</dbReference>
<gene>
    <name evidence="7" type="primary">SAN1</name>
    <name evidence="7" type="ORF">ATY40_BA7504740</name>
</gene>
<feature type="region of interest" description="Disordered" evidence="5">
    <location>
        <begin position="258"/>
        <end position="302"/>
    </location>
</feature>
<feature type="region of interest" description="Disordered" evidence="5">
    <location>
        <begin position="456"/>
        <end position="490"/>
    </location>
</feature>
<feature type="compositionally biased region" description="Acidic residues" evidence="5">
    <location>
        <begin position="580"/>
        <end position="589"/>
    </location>
</feature>
<evidence type="ECO:0000256" key="5">
    <source>
        <dbReference type="SAM" id="MobiDB-lite"/>
    </source>
</evidence>
<dbReference type="OrthoDB" id="8062037at2759"/>
<dbReference type="EMBL" id="CP014587">
    <property type="protein sequence ID" value="ANZ77428.1"/>
    <property type="molecule type" value="Genomic_DNA"/>
</dbReference>
<feature type="compositionally biased region" description="Polar residues" evidence="5">
    <location>
        <begin position="160"/>
        <end position="176"/>
    </location>
</feature>
<name>A0A1B2JHW0_PICPA</name>
<dbReference type="UniPathway" id="UPA00143"/>
<feature type="compositionally biased region" description="Low complexity" evidence="5">
    <location>
        <begin position="73"/>
        <end position="84"/>
    </location>
</feature>
<evidence type="ECO:0000256" key="4">
    <source>
        <dbReference type="PROSITE-ProRule" id="PRU00175"/>
    </source>
</evidence>
<dbReference type="GO" id="GO:0016567">
    <property type="term" value="P:protein ubiquitination"/>
    <property type="evidence" value="ECO:0007669"/>
    <property type="project" value="UniProtKB-UniPathway"/>
</dbReference>
<evidence type="ECO:0000256" key="1">
    <source>
        <dbReference type="ARBA" id="ARBA00022723"/>
    </source>
</evidence>
<dbReference type="Pfam" id="PF13639">
    <property type="entry name" value="zf-RING_2"/>
    <property type="match status" value="1"/>
</dbReference>
<keyword evidence="1" id="KW-0479">Metal-binding</keyword>
<evidence type="ECO:0000313" key="8">
    <source>
        <dbReference type="Proteomes" id="UP000094565"/>
    </source>
</evidence>
<dbReference type="InterPro" id="IPR013083">
    <property type="entry name" value="Znf_RING/FYVE/PHD"/>
</dbReference>
<feature type="region of interest" description="Disordered" evidence="5">
    <location>
        <begin position="157"/>
        <end position="188"/>
    </location>
</feature>
<keyword evidence="2 4" id="KW-0863">Zinc-finger</keyword>
<feature type="region of interest" description="Disordered" evidence="5">
    <location>
        <begin position="42"/>
        <end position="145"/>
    </location>
</feature>
<feature type="domain" description="RING-type" evidence="6">
    <location>
        <begin position="247"/>
        <end position="339"/>
    </location>
</feature>
<feature type="compositionally biased region" description="Polar residues" evidence="5">
    <location>
        <begin position="42"/>
        <end position="54"/>
    </location>
</feature>
<feature type="compositionally biased region" description="Polar residues" evidence="5">
    <location>
        <begin position="552"/>
        <end position="579"/>
    </location>
</feature>
<evidence type="ECO:0000259" key="6">
    <source>
        <dbReference type="PROSITE" id="PS50089"/>
    </source>
</evidence>
<sequence length="589" mass="64482">MTTVQPTGPDRLTLPHILLEFNDGSSQHAVIELSMNEGINISTHELNPSTNEQSPQDERAPPQQPNPSHHPESSNTATQSSSQETETRPGIPGLDIPAFDTSATGSSEQVDPVQGRILDDILGQSLRTSEEEDTEARQRPRDQKNIMITVNYLYADDTNSRSANTNNQTPNNTSRTSDSERVGSLSLHVPDLPDNADDYYIDVLIKLTTSIALSVITSMIKKRLGLSREKFDELETPSLDTLHDLTCPICYDEFVASPTKPQSTDSNQRKRKREDDDHDDTDSNKLRKNSETKKTNLSTKVPPRKEYTHCPVKVPCGHIFGQTCLYEWLKENNTCPLCRTKASNVGHGSVMQDITLRLPNLASIVYENRDFIRSMRNSGLAFTPVDYGSPRATTATAAVAAAATTGAANSTTNTSVQNRPLRMIPLFPGRPDLGLARGVTVPDVIRRIIDSLTDRIPRRNVRPTPAAPTATSSPVTGSNTSGSQHQRSFSAVRAPWNPVSAMMLNEVLQSRWDSGSPSNNLFPAGIASRRTRDGVVTEETIPQDAAGPVPESTPQGETTTSHEQASPHSETPSHAQTQDQDNENNEPEA</sequence>
<dbReference type="SMART" id="SM00184">
    <property type="entry name" value="RING"/>
    <property type="match status" value="1"/>
</dbReference>
<feature type="compositionally biased region" description="Polar residues" evidence="5">
    <location>
        <begin position="512"/>
        <end position="521"/>
    </location>
</feature>
<accession>A0A1B2JHW0</accession>
<feature type="compositionally biased region" description="Polar residues" evidence="5">
    <location>
        <begin position="472"/>
        <end position="489"/>
    </location>
</feature>
<dbReference type="InterPro" id="IPR001841">
    <property type="entry name" value="Znf_RING"/>
</dbReference>
<dbReference type="Proteomes" id="UP000094565">
    <property type="component" value="Chromosome 4"/>
</dbReference>
<evidence type="ECO:0000256" key="3">
    <source>
        <dbReference type="ARBA" id="ARBA00022833"/>
    </source>
</evidence>
<dbReference type="AlphaFoldDB" id="A0A1B2JHW0"/>
<protein>
    <submittedName>
        <fullName evidence="7">BA75_04740T0</fullName>
    </submittedName>
</protein>
<evidence type="ECO:0000313" key="7">
    <source>
        <dbReference type="EMBL" id="ANZ77428.1"/>
    </source>
</evidence>
<keyword evidence="3" id="KW-0862">Zinc</keyword>
<feature type="compositionally biased region" description="Basic and acidic residues" evidence="5">
    <location>
        <begin position="281"/>
        <end position="294"/>
    </location>
</feature>
<dbReference type="PANTHER" id="PTHR15710">
    <property type="entry name" value="E3 UBIQUITIN-PROTEIN LIGASE PRAJA"/>
    <property type="match status" value="1"/>
</dbReference>
<feature type="region of interest" description="Disordered" evidence="5">
    <location>
        <begin position="512"/>
        <end position="589"/>
    </location>
</feature>
<keyword evidence="8" id="KW-1185">Reference proteome</keyword>
<evidence type="ECO:0000256" key="2">
    <source>
        <dbReference type="ARBA" id="ARBA00022771"/>
    </source>
</evidence>